<dbReference type="OrthoDB" id="80065at2"/>
<feature type="transmembrane region" description="Helical" evidence="1">
    <location>
        <begin position="157"/>
        <end position="179"/>
    </location>
</feature>
<evidence type="ECO:0000313" key="3">
    <source>
        <dbReference type="EMBL" id="NME44280.1"/>
    </source>
</evidence>
<accession>A0A380LN23</accession>
<evidence type="ECO:0000313" key="2">
    <source>
        <dbReference type="EMBL" id="MDB7981694.1"/>
    </source>
</evidence>
<feature type="transmembrane region" description="Helical" evidence="1">
    <location>
        <begin position="6"/>
        <end position="36"/>
    </location>
</feature>
<organism evidence="5 6">
    <name type="scientific">Faecalicoccus pleomorphus</name>
    <dbReference type="NCBI Taxonomy" id="1323"/>
    <lineage>
        <taxon>Bacteria</taxon>
        <taxon>Bacillati</taxon>
        <taxon>Bacillota</taxon>
        <taxon>Erysipelotrichia</taxon>
        <taxon>Erysipelotrichales</taxon>
        <taxon>Erysipelotrichaceae</taxon>
        <taxon>Faecalicoccus</taxon>
    </lineage>
</organism>
<reference evidence="3 8" key="3">
    <citation type="submission" date="2020-04" db="EMBL/GenBank/DDBJ databases">
        <authorList>
            <person name="Hitch T.C.A."/>
            <person name="Wylensek D."/>
            <person name="Clavel T."/>
        </authorList>
    </citation>
    <scope>NUCLEOTIDE SEQUENCE [LARGE SCALE GENOMIC DNA]</scope>
    <source>
        <strain evidence="3 8">BSM-383-APC-22F</strain>
    </source>
</reference>
<reference evidence="2" key="4">
    <citation type="submission" date="2023-01" db="EMBL/GenBank/DDBJ databases">
        <title>Human gut microbiome strain richness.</title>
        <authorList>
            <person name="Chen-Liaw A."/>
        </authorList>
    </citation>
    <scope>NUCLEOTIDE SEQUENCE</scope>
    <source>
        <strain evidence="2">D8_m1001271B151109d0_201107</strain>
    </source>
</reference>
<dbReference type="InterPro" id="IPR010374">
    <property type="entry name" value="DUF969"/>
</dbReference>
<dbReference type="Pfam" id="PF06149">
    <property type="entry name" value="DUF969"/>
    <property type="match status" value="1"/>
</dbReference>
<dbReference type="Proteomes" id="UP000255523">
    <property type="component" value="Unassembled WGS sequence"/>
</dbReference>
<evidence type="ECO:0000313" key="6">
    <source>
        <dbReference type="Proteomes" id="UP000255523"/>
    </source>
</evidence>
<sequence length="226" mass="24096">MEILKLLGILIVVVGFILKLDSILIIMVAAIVTALVSGIDVVTFLQTLGSSFVSNRSMCTFIIVLVLTGTLERNGLKQAAADLMAKFKNASAGLIIGIYGIIRLIFGAFNISVGGAASFIRPIVMPMAQAIVEKDGHPIAEEYLEQLKGMSSAMDNVAWFFGQVLFVGTSGMLLVQSTLADLGYQVELIDLASVQIPVALIATACAIVYYFLKDKKLAKKYAGGAK</sequence>
<keyword evidence="1" id="KW-0472">Membrane</keyword>
<dbReference type="EMBL" id="UHFX01000003">
    <property type="protein sequence ID" value="SUO03990.1"/>
    <property type="molecule type" value="Genomic_DNA"/>
</dbReference>
<name>A0A380LN23_9FIRM</name>
<evidence type="ECO:0000313" key="4">
    <source>
        <dbReference type="EMBL" id="RGD78318.1"/>
    </source>
</evidence>
<evidence type="ECO:0000313" key="7">
    <source>
        <dbReference type="Proteomes" id="UP000260721"/>
    </source>
</evidence>
<dbReference type="Proteomes" id="UP001212981">
    <property type="component" value="Unassembled WGS sequence"/>
</dbReference>
<gene>
    <name evidence="4" type="ORF">DXC78_00320</name>
    <name evidence="3" type="ORF">HF861_05200</name>
    <name evidence="5" type="ORF">NCTC11087_00874</name>
    <name evidence="2" type="ORF">PND82_02530</name>
</gene>
<feature type="transmembrane region" description="Helical" evidence="1">
    <location>
        <begin position="91"/>
        <end position="120"/>
    </location>
</feature>
<dbReference type="EMBL" id="JAQLXO010000002">
    <property type="protein sequence ID" value="MDB7981694.1"/>
    <property type="molecule type" value="Genomic_DNA"/>
</dbReference>
<dbReference type="Proteomes" id="UP000540014">
    <property type="component" value="Unassembled WGS sequence"/>
</dbReference>
<reference evidence="4 7" key="2">
    <citation type="submission" date="2018-08" db="EMBL/GenBank/DDBJ databases">
        <title>A genome reference for cultivated species of the human gut microbiota.</title>
        <authorList>
            <person name="Zou Y."/>
            <person name="Xue W."/>
            <person name="Luo G."/>
        </authorList>
    </citation>
    <scope>NUCLEOTIDE SEQUENCE [LARGE SCALE GENOMIC DNA]</scope>
    <source>
        <strain evidence="4 7">TF08-11</strain>
    </source>
</reference>
<dbReference type="RefSeq" id="WP_022789301.1">
    <property type="nucleotide sequence ID" value="NZ_CALCIP010000034.1"/>
</dbReference>
<evidence type="ECO:0000256" key="1">
    <source>
        <dbReference type="SAM" id="Phobius"/>
    </source>
</evidence>
<keyword evidence="1" id="KW-0812">Transmembrane</keyword>
<evidence type="ECO:0000313" key="5">
    <source>
        <dbReference type="EMBL" id="SUO03990.1"/>
    </source>
</evidence>
<keyword evidence="1" id="KW-1133">Transmembrane helix</keyword>
<dbReference type="Proteomes" id="UP000260721">
    <property type="component" value="Unassembled WGS sequence"/>
</dbReference>
<feature type="transmembrane region" description="Helical" evidence="1">
    <location>
        <begin position="191"/>
        <end position="212"/>
    </location>
</feature>
<dbReference type="EMBL" id="JABAFR010000010">
    <property type="protein sequence ID" value="NME44280.1"/>
    <property type="molecule type" value="Genomic_DNA"/>
</dbReference>
<feature type="transmembrane region" description="Helical" evidence="1">
    <location>
        <begin position="48"/>
        <end position="71"/>
    </location>
</feature>
<protein>
    <submittedName>
        <fullName evidence="3">DUF969 domain-containing protein</fullName>
    </submittedName>
    <submittedName>
        <fullName evidence="2">DUF969 family protein</fullName>
    </submittedName>
    <submittedName>
        <fullName evidence="5">Permease</fullName>
    </submittedName>
</protein>
<dbReference type="GeneID" id="77461848"/>
<reference evidence="5 6" key="1">
    <citation type="submission" date="2018-06" db="EMBL/GenBank/DDBJ databases">
        <authorList>
            <consortium name="Pathogen Informatics"/>
            <person name="Doyle S."/>
        </authorList>
    </citation>
    <scope>NUCLEOTIDE SEQUENCE [LARGE SCALE GENOMIC DNA]</scope>
    <source>
        <strain evidence="5 6">NCTC11087</strain>
    </source>
</reference>
<dbReference type="EMBL" id="QUSK01000001">
    <property type="protein sequence ID" value="RGD78318.1"/>
    <property type="molecule type" value="Genomic_DNA"/>
</dbReference>
<dbReference type="STRING" id="1123313.GCA_000420345_00417"/>
<evidence type="ECO:0000313" key="8">
    <source>
        <dbReference type="Proteomes" id="UP000540014"/>
    </source>
</evidence>
<proteinExistence type="predicted"/>
<dbReference type="AlphaFoldDB" id="A0A380LN23"/>
<keyword evidence="6" id="KW-1185">Reference proteome</keyword>